<feature type="compositionally biased region" description="Acidic residues" evidence="1">
    <location>
        <begin position="763"/>
        <end position="782"/>
    </location>
</feature>
<dbReference type="EMBL" id="JAWWNJ010000006">
    <property type="protein sequence ID" value="KAK7053872.1"/>
    <property type="molecule type" value="Genomic_DNA"/>
</dbReference>
<evidence type="ECO:0000256" key="1">
    <source>
        <dbReference type="SAM" id="MobiDB-lite"/>
    </source>
</evidence>
<feature type="compositionally biased region" description="Acidic residues" evidence="1">
    <location>
        <begin position="526"/>
        <end position="549"/>
    </location>
</feature>
<accession>A0AAW0DTH0</accession>
<feature type="region of interest" description="Disordered" evidence="1">
    <location>
        <begin position="706"/>
        <end position="782"/>
    </location>
</feature>
<dbReference type="AlphaFoldDB" id="A0AAW0DTH0"/>
<feature type="compositionally biased region" description="Low complexity" evidence="1">
    <location>
        <begin position="312"/>
        <end position="331"/>
    </location>
</feature>
<organism evidence="2 3">
    <name type="scientific">Favolaschia claudopus</name>
    <dbReference type="NCBI Taxonomy" id="2862362"/>
    <lineage>
        <taxon>Eukaryota</taxon>
        <taxon>Fungi</taxon>
        <taxon>Dikarya</taxon>
        <taxon>Basidiomycota</taxon>
        <taxon>Agaricomycotina</taxon>
        <taxon>Agaricomycetes</taxon>
        <taxon>Agaricomycetidae</taxon>
        <taxon>Agaricales</taxon>
        <taxon>Marasmiineae</taxon>
        <taxon>Mycenaceae</taxon>
        <taxon>Favolaschia</taxon>
    </lineage>
</organism>
<sequence length="782" mass="86354">MATVKTKKKPGKPSDFQGKHLEFLLTFYPTYADASQRGKTRGIWTEFFKSYWAAFPWRLPLTQDPNANDPTDYALKPQNPDEEALQTTTISSTEQKIKLWLGRQSKAASMKENPWGEWLRRFRTPSTSAPKRLADYQYYMQQKPYKDLITAEFETRKVDVPGTQLMNLRATIARELLAKEPQEVRDEIHQGAVDEHAELLARHQDALDGLPALDEEGLEEARTRFSALIQPLLDGLAVHTGYEVSILAGRVKKNEGKLDIECVSLHAGVSSITPPALDFSKADPRVYADVMRSFSKFVWNANEFRLGRATSTPDPAIPATGDAPTTTPPIAERGASSADGTAAAPQIVTTPPAQVAPSNAMPESLTTDHMASAPAAMPSDTFSDAEIRAHLGLPADFDEFDFPPDLMPGLAVNPLVLNGFEPVEPSMPEFAAPLGAELKLQLDSMVGEARLMRMAELQKLDASALERENNSVRNRYMLNALGLGDAEKETLWGGSKADASAPKRKAPKDDGREDGKRRRKRKDPVLESEEEEPEEDDEEGKGSEEEEGGNSDKSSQATSASIEILRTAQAFLTQAEYGDTWGTLLAVWWKREERVGFVGTGNKSHPAKKRPKEVGDWVGRARNHKPKIANAESFGETWWACERPMSRDVGAEAGWDPLDLYGHNGFLNVLMALKWWRDAMSDASPNWEDAVNDVTWALSSMERAVLDGKRPSPPTTPPPTGIQPPTRTSGQPNPNPEIPGNILDRDSQSEGDKRRSVGGLELSQEELDEMEADAEADMAEEE</sequence>
<feature type="compositionally biased region" description="Basic and acidic residues" evidence="1">
    <location>
        <begin position="507"/>
        <end position="516"/>
    </location>
</feature>
<protein>
    <submittedName>
        <fullName evidence="2">Uncharacterized protein</fullName>
    </submittedName>
</protein>
<keyword evidence="3" id="KW-1185">Reference proteome</keyword>
<proteinExistence type="predicted"/>
<gene>
    <name evidence="2" type="ORF">R3P38DRAFT_3305269</name>
</gene>
<evidence type="ECO:0000313" key="3">
    <source>
        <dbReference type="Proteomes" id="UP001362999"/>
    </source>
</evidence>
<evidence type="ECO:0000313" key="2">
    <source>
        <dbReference type="EMBL" id="KAK7053872.1"/>
    </source>
</evidence>
<name>A0AAW0DTH0_9AGAR</name>
<reference evidence="2 3" key="1">
    <citation type="journal article" date="2024" name="J Genomics">
        <title>Draft genome sequencing and assembly of Favolaschia claudopus CIRM-BRFM 2984 isolated from oak limbs.</title>
        <authorList>
            <person name="Navarro D."/>
            <person name="Drula E."/>
            <person name="Chaduli D."/>
            <person name="Cazenave R."/>
            <person name="Ahrendt S."/>
            <person name="Wang J."/>
            <person name="Lipzen A."/>
            <person name="Daum C."/>
            <person name="Barry K."/>
            <person name="Grigoriev I.V."/>
            <person name="Favel A."/>
            <person name="Rosso M.N."/>
            <person name="Martin F."/>
        </authorList>
    </citation>
    <scope>NUCLEOTIDE SEQUENCE [LARGE SCALE GENOMIC DNA]</scope>
    <source>
        <strain evidence="2 3">CIRM-BRFM 2984</strain>
    </source>
</reference>
<feature type="region of interest" description="Disordered" evidence="1">
    <location>
        <begin position="309"/>
        <end position="342"/>
    </location>
</feature>
<feature type="compositionally biased region" description="Pro residues" evidence="1">
    <location>
        <begin position="711"/>
        <end position="722"/>
    </location>
</feature>
<feature type="region of interest" description="Disordered" evidence="1">
    <location>
        <begin position="492"/>
        <end position="560"/>
    </location>
</feature>
<feature type="compositionally biased region" description="Basic and acidic residues" evidence="1">
    <location>
        <begin position="743"/>
        <end position="755"/>
    </location>
</feature>
<comment type="caution">
    <text evidence="2">The sequence shown here is derived from an EMBL/GenBank/DDBJ whole genome shotgun (WGS) entry which is preliminary data.</text>
</comment>
<dbReference type="Proteomes" id="UP001362999">
    <property type="component" value="Unassembled WGS sequence"/>
</dbReference>